<dbReference type="NCBIfam" id="TIGR00877">
    <property type="entry name" value="purD"/>
    <property type="match status" value="1"/>
</dbReference>
<dbReference type="GO" id="GO:0006189">
    <property type="term" value="P:'de novo' IMP biosynthetic process"/>
    <property type="evidence" value="ECO:0007669"/>
    <property type="project" value="UniProtKB-UniRule"/>
</dbReference>
<keyword evidence="6 13" id="KW-0547">Nucleotide-binding</keyword>
<proteinExistence type="inferred from homology"/>
<evidence type="ECO:0000259" key="14">
    <source>
        <dbReference type="PROSITE" id="PS50975"/>
    </source>
</evidence>
<comment type="catalytic activity">
    <reaction evidence="12">
        <text>5-phospho-beta-D-ribosylamine + glycine + ATP = N(1)-(5-phospho-beta-D-ribosyl)glycinamide + ADP + phosphate + H(+)</text>
        <dbReference type="Rhea" id="RHEA:17453"/>
        <dbReference type="ChEBI" id="CHEBI:15378"/>
        <dbReference type="ChEBI" id="CHEBI:30616"/>
        <dbReference type="ChEBI" id="CHEBI:43474"/>
        <dbReference type="ChEBI" id="CHEBI:57305"/>
        <dbReference type="ChEBI" id="CHEBI:58681"/>
        <dbReference type="ChEBI" id="CHEBI:143788"/>
        <dbReference type="ChEBI" id="CHEBI:456216"/>
        <dbReference type="EC" id="6.3.4.13"/>
    </reaction>
</comment>
<evidence type="ECO:0000256" key="9">
    <source>
        <dbReference type="ARBA" id="ARBA00038345"/>
    </source>
</evidence>
<dbReference type="Gene3D" id="3.30.1490.20">
    <property type="entry name" value="ATP-grasp fold, A domain"/>
    <property type="match status" value="1"/>
</dbReference>
<dbReference type="SUPFAM" id="SSF56059">
    <property type="entry name" value="Glutathione synthetase ATP-binding domain-like"/>
    <property type="match status" value="1"/>
</dbReference>
<comment type="cofactor">
    <cofactor evidence="2">
        <name>Mg(2+)</name>
        <dbReference type="ChEBI" id="CHEBI:18420"/>
    </cofactor>
</comment>
<sequence length="417" mass="43190">MKVLVIGGGAREHALCRSLSLDPDVTAVHCAPGNAGIGEVAELHPVDALDGAAVARLAAELEAGLVVVGPEAPLVAGVADAVRAAGIPCFGPSREAARLEGSKAFAKDVMAAAGVPTARSYVCTDSEEIDEALDAFGAPYVVKDDGLAAGKGVVVTQDLAAARAHALACDRVVIEEYLDGPEVSLFAITDGETVVPLTPAQDFKRALDGDEGPNTGGMGAYSPLPWADPKLVDDVMNTVLQPTVDELRRRGTPFAGLLYAGLAITSRGVRVIEFNARFGDPETQVVLARLRTPLAGVLLHAARGTLADEPPLRWHEDAAVTVVIASHNYPDTPRTGDPITGLAEVAGKDAPHAYVLHAGTRQDGDSVVSAGGRVLSVTATGKDLREARERAYAAIGRIGLDGSHHRTDIAREAAESA</sequence>
<dbReference type="AlphaFoldDB" id="A0A5B8J7C7"/>
<dbReference type="InterPro" id="IPR037123">
    <property type="entry name" value="PRibGlycinamide_synth_C_sf"/>
</dbReference>
<dbReference type="InterPro" id="IPR011054">
    <property type="entry name" value="Rudment_hybrid_motif"/>
</dbReference>
<name>A0A5B8J7C7_9ACTN</name>
<dbReference type="PROSITE" id="PS00184">
    <property type="entry name" value="GARS"/>
    <property type="match status" value="1"/>
</dbReference>
<keyword evidence="16" id="KW-1185">Reference proteome</keyword>
<dbReference type="EMBL" id="CP042266">
    <property type="protein sequence ID" value="QDY77705.1"/>
    <property type="molecule type" value="Genomic_DNA"/>
</dbReference>
<dbReference type="PANTHER" id="PTHR43472">
    <property type="entry name" value="PHOSPHORIBOSYLAMINE--GLYCINE LIGASE"/>
    <property type="match status" value="1"/>
</dbReference>
<accession>A0A5B8J7C7</accession>
<evidence type="ECO:0000256" key="4">
    <source>
        <dbReference type="ARBA" id="ARBA00013255"/>
    </source>
</evidence>
<keyword evidence="7 12" id="KW-0658">Purine biosynthesis</keyword>
<dbReference type="Pfam" id="PF02844">
    <property type="entry name" value="GARS_N"/>
    <property type="match status" value="1"/>
</dbReference>
<comment type="cofactor">
    <cofactor evidence="1">
        <name>Mn(2+)</name>
        <dbReference type="ChEBI" id="CHEBI:29035"/>
    </cofactor>
</comment>
<gene>
    <name evidence="12 15" type="primary">purD</name>
    <name evidence="15" type="ORF">FQU76_15610</name>
</gene>
<comment type="pathway">
    <text evidence="3 12">Purine metabolism; IMP biosynthesis via de novo pathway; N(1)-(5-phospho-D-ribosyl)glycinamide from 5-phospho-alpha-D-ribose 1-diphosphate: step 2/2.</text>
</comment>
<reference evidence="15 16" key="1">
    <citation type="submission" date="2019-07" db="EMBL/GenBank/DDBJ databases">
        <authorList>
            <person name="Zhu P."/>
        </authorList>
    </citation>
    <scope>NUCLEOTIDE SEQUENCE [LARGE SCALE GENOMIC DNA]</scope>
    <source>
        <strain evidence="15 16">SSL-25</strain>
    </source>
</reference>
<evidence type="ECO:0000256" key="11">
    <source>
        <dbReference type="ARBA" id="ARBA00042864"/>
    </source>
</evidence>
<evidence type="ECO:0000256" key="1">
    <source>
        <dbReference type="ARBA" id="ARBA00001936"/>
    </source>
</evidence>
<dbReference type="RefSeq" id="WP_146481035.1">
    <property type="nucleotide sequence ID" value="NZ_CP042266.1"/>
</dbReference>
<dbReference type="GO" id="GO:0046872">
    <property type="term" value="F:metal ion binding"/>
    <property type="evidence" value="ECO:0007669"/>
    <property type="project" value="InterPro"/>
</dbReference>
<dbReference type="InterPro" id="IPR020560">
    <property type="entry name" value="PRibGlycinamide_synth_C-dom"/>
</dbReference>
<dbReference type="Gene3D" id="3.30.470.20">
    <property type="entry name" value="ATP-grasp fold, B domain"/>
    <property type="match status" value="1"/>
</dbReference>
<protein>
    <recommendedName>
        <fullName evidence="4 12">Phosphoribosylamine--glycine ligase</fullName>
        <ecNumber evidence="4 12">6.3.4.13</ecNumber>
    </recommendedName>
    <alternativeName>
        <fullName evidence="12">GARS</fullName>
    </alternativeName>
    <alternativeName>
        <fullName evidence="10 12">Glycinamide ribonucleotide synthetase</fullName>
    </alternativeName>
    <alternativeName>
        <fullName evidence="11 12">Phosphoribosylglycinamide synthetase</fullName>
    </alternativeName>
</protein>
<evidence type="ECO:0000256" key="3">
    <source>
        <dbReference type="ARBA" id="ARBA00005174"/>
    </source>
</evidence>
<dbReference type="Proteomes" id="UP000320580">
    <property type="component" value="Chromosome"/>
</dbReference>
<dbReference type="GO" id="GO:0005524">
    <property type="term" value="F:ATP binding"/>
    <property type="evidence" value="ECO:0007669"/>
    <property type="project" value="UniProtKB-UniRule"/>
</dbReference>
<evidence type="ECO:0000256" key="7">
    <source>
        <dbReference type="ARBA" id="ARBA00022755"/>
    </source>
</evidence>
<dbReference type="GO" id="GO:0009113">
    <property type="term" value="P:purine nucleobase biosynthetic process"/>
    <property type="evidence" value="ECO:0007669"/>
    <property type="project" value="InterPro"/>
</dbReference>
<dbReference type="InterPro" id="IPR000115">
    <property type="entry name" value="PRibGlycinamide_synth"/>
</dbReference>
<dbReference type="InterPro" id="IPR016185">
    <property type="entry name" value="PreATP-grasp_dom_sf"/>
</dbReference>
<evidence type="ECO:0000313" key="15">
    <source>
        <dbReference type="EMBL" id="QDY77705.1"/>
    </source>
</evidence>
<dbReference type="GO" id="GO:0004637">
    <property type="term" value="F:phosphoribosylamine-glycine ligase activity"/>
    <property type="evidence" value="ECO:0007669"/>
    <property type="project" value="UniProtKB-UniRule"/>
</dbReference>
<dbReference type="PANTHER" id="PTHR43472:SF1">
    <property type="entry name" value="PHOSPHORIBOSYLAMINE--GLYCINE LIGASE, CHLOROPLASTIC"/>
    <property type="match status" value="1"/>
</dbReference>
<dbReference type="SUPFAM" id="SSF51246">
    <property type="entry name" value="Rudiment single hybrid motif"/>
    <property type="match status" value="1"/>
</dbReference>
<dbReference type="InterPro" id="IPR013815">
    <property type="entry name" value="ATP_grasp_subdomain_1"/>
</dbReference>
<dbReference type="UniPathway" id="UPA00074">
    <property type="reaction ID" value="UER00125"/>
</dbReference>
<dbReference type="InterPro" id="IPR011761">
    <property type="entry name" value="ATP-grasp"/>
</dbReference>
<dbReference type="InterPro" id="IPR020559">
    <property type="entry name" value="PRibGlycinamide_synth_CS"/>
</dbReference>
<dbReference type="SMART" id="SM01209">
    <property type="entry name" value="GARS_A"/>
    <property type="match status" value="1"/>
</dbReference>
<dbReference type="HAMAP" id="MF_00138">
    <property type="entry name" value="GARS"/>
    <property type="match status" value="1"/>
</dbReference>
<dbReference type="Gene3D" id="3.90.600.10">
    <property type="entry name" value="Phosphoribosylglycinamide synthetase, C-terminal domain"/>
    <property type="match status" value="1"/>
</dbReference>
<dbReference type="Pfam" id="PF01071">
    <property type="entry name" value="GARS_A"/>
    <property type="match status" value="1"/>
</dbReference>
<dbReference type="InterPro" id="IPR020562">
    <property type="entry name" value="PRibGlycinamide_synth_N"/>
</dbReference>
<dbReference type="KEGG" id="sqz:FQU76_15610"/>
<evidence type="ECO:0000256" key="2">
    <source>
        <dbReference type="ARBA" id="ARBA00001946"/>
    </source>
</evidence>
<dbReference type="InterPro" id="IPR020561">
    <property type="entry name" value="PRibGlycinamid_synth_ATP-grasp"/>
</dbReference>
<comment type="similarity">
    <text evidence="9 12">Belongs to the GARS family.</text>
</comment>
<evidence type="ECO:0000313" key="16">
    <source>
        <dbReference type="Proteomes" id="UP000320580"/>
    </source>
</evidence>
<evidence type="ECO:0000256" key="10">
    <source>
        <dbReference type="ARBA" id="ARBA00042242"/>
    </source>
</evidence>
<dbReference type="EC" id="6.3.4.13" evidence="4 12"/>
<dbReference type="OrthoDB" id="9807240at2"/>
<dbReference type="Pfam" id="PF02843">
    <property type="entry name" value="GARS_C"/>
    <property type="match status" value="1"/>
</dbReference>
<dbReference type="PROSITE" id="PS50975">
    <property type="entry name" value="ATP_GRASP"/>
    <property type="match status" value="1"/>
</dbReference>
<dbReference type="Gene3D" id="3.40.50.20">
    <property type="match status" value="1"/>
</dbReference>
<dbReference type="SMART" id="SM01210">
    <property type="entry name" value="GARS_C"/>
    <property type="match status" value="1"/>
</dbReference>
<dbReference type="SUPFAM" id="SSF52440">
    <property type="entry name" value="PreATP-grasp domain"/>
    <property type="match status" value="1"/>
</dbReference>
<evidence type="ECO:0000256" key="8">
    <source>
        <dbReference type="ARBA" id="ARBA00022840"/>
    </source>
</evidence>
<keyword evidence="5 12" id="KW-0436">Ligase</keyword>
<evidence type="ECO:0000256" key="5">
    <source>
        <dbReference type="ARBA" id="ARBA00022598"/>
    </source>
</evidence>
<organism evidence="15 16">
    <name type="scientific">Streptomyces qinzhouensis</name>
    <dbReference type="NCBI Taxonomy" id="2599401"/>
    <lineage>
        <taxon>Bacteria</taxon>
        <taxon>Bacillati</taxon>
        <taxon>Actinomycetota</taxon>
        <taxon>Actinomycetes</taxon>
        <taxon>Kitasatosporales</taxon>
        <taxon>Streptomycetaceae</taxon>
        <taxon>Streptomyces</taxon>
    </lineage>
</organism>
<evidence type="ECO:0000256" key="6">
    <source>
        <dbReference type="ARBA" id="ARBA00022741"/>
    </source>
</evidence>
<evidence type="ECO:0000256" key="12">
    <source>
        <dbReference type="HAMAP-Rule" id="MF_00138"/>
    </source>
</evidence>
<keyword evidence="8 13" id="KW-0067">ATP-binding</keyword>
<feature type="domain" description="ATP-grasp" evidence="14">
    <location>
        <begin position="107"/>
        <end position="303"/>
    </location>
</feature>
<evidence type="ECO:0000256" key="13">
    <source>
        <dbReference type="PROSITE-ProRule" id="PRU00409"/>
    </source>
</evidence>